<dbReference type="AlphaFoldDB" id="A0A9P6JG90"/>
<keyword evidence="1" id="KW-0732">Signal</keyword>
<feature type="chain" id="PRO_5040408224" description="RxLR effector protein" evidence="1">
    <location>
        <begin position="24"/>
        <end position="95"/>
    </location>
</feature>
<keyword evidence="3" id="KW-1185">Reference proteome</keyword>
<protein>
    <recommendedName>
        <fullName evidence="4">RxLR effector protein</fullName>
    </recommendedName>
</protein>
<name>A0A9P6JG90_9FUNG</name>
<accession>A0A9P6JG90</accession>
<gene>
    <name evidence="2" type="ORF">BGZ65_009509</name>
</gene>
<sequence>MRSNKVVLAAILVALIATITTSASKNVPTVKASSPTKTVKKLYKTTAGLPRSAVPITSTANNLTNTTSKAITKRGKVDEMTDSRPRELLYLSASH</sequence>
<evidence type="ECO:0000313" key="3">
    <source>
        <dbReference type="Proteomes" id="UP000749646"/>
    </source>
</evidence>
<feature type="non-terminal residue" evidence="2">
    <location>
        <position position="95"/>
    </location>
</feature>
<dbReference type="Proteomes" id="UP000749646">
    <property type="component" value="Unassembled WGS sequence"/>
</dbReference>
<proteinExistence type="predicted"/>
<reference evidence="2" key="1">
    <citation type="journal article" date="2020" name="Fungal Divers.">
        <title>Resolving the Mortierellaceae phylogeny through synthesis of multi-gene phylogenetics and phylogenomics.</title>
        <authorList>
            <person name="Vandepol N."/>
            <person name="Liber J."/>
            <person name="Desiro A."/>
            <person name="Na H."/>
            <person name="Kennedy M."/>
            <person name="Barry K."/>
            <person name="Grigoriev I.V."/>
            <person name="Miller A.N."/>
            <person name="O'Donnell K."/>
            <person name="Stajich J.E."/>
            <person name="Bonito G."/>
        </authorList>
    </citation>
    <scope>NUCLEOTIDE SEQUENCE</scope>
    <source>
        <strain evidence="2">MES-2147</strain>
    </source>
</reference>
<evidence type="ECO:0008006" key="4">
    <source>
        <dbReference type="Google" id="ProtNLM"/>
    </source>
</evidence>
<dbReference type="EMBL" id="JAAAHW010004597">
    <property type="protein sequence ID" value="KAF9972979.1"/>
    <property type="molecule type" value="Genomic_DNA"/>
</dbReference>
<comment type="caution">
    <text evidence="2">The sequence shown here is derived from an EMBL/GenBank/DDBJ whole genome shotgun (WGS) entry which is preliminary data.</text>
</comment>
<evidence type="ECO:0000313" key="2">
    <source>
        <dbReference type="EMBL" id="KAF9972979.1"/>
    </source>
</evidence>
<evidence type="ECO:0000256" key="1">
    <source>
        <dbReference type="SAM" id="SignalP"/>
    </source>
</evidence>
<organism evidence="2 3">
    <name type="scientific">Modicella reniformis</name>
    <dbReference type="NCBI Taxonomy" id="1440133"/>
    <lineage>
        <taxon>Eukaryota</taxon>
        <taxon>Fungi</taxon>
        <taxon>Fungi incertae sedis</taxon>
        <taxon>Mucoromycota</taxon>
        <taxon>Mortierellomycotina</taxon>
        <taxon>Mortierellomycetes</taxon>
        <taxon>Mortierellales</taxon>
        <taxon>Mortierellaceae</taxon>
        <taxon>Modicella</taxon>
    </lineage>
</organism>
<feature type="signal peptide" evidence="1">
    <location>
        <begin position="1"/>
        <end position="23"/>
    </location>
</feature>